<dbReference type="AlphaFoldDB" id="A0A6L9ER25"/>
<evidence type="ECO:0000313" key="2">
    <source>
        <dbReference type="Proteomes" id="UP000474042"/>
    </source>
</evidence>
<name>A0A6L9ER25_CLOBU</name>
<proteinExistence type="predicted"/>
<comment type="caution">
    <text evidence="1">The sequence shown here is derived from an EMBL/GenBank/DDBJ whole genome shotgun (WGS) entry which is preliminary data.</text>
</comment>
<protein>
    <submittedName>
        <fullName evidence="1">Uncharacterized protein</fullName>
    </submittedName>
</protein>
<organism evidence="1 2">
    <name type="scientific">Clostridium butyricum</name>
    <dbReference type="NCBI Taxonomy" id="1492"/>
    <lineage>
        <taxon>Bacteria</taxon>
        <taxon>Bacillati</taxon>
        <taxon>Bacillota</taxon>
        <taxon>Clostridia</taxon>
        <taxon>Eubacteriales</taxon>
        <taxon>Clostridiaceae</taxon>
        <taxon>Clostridium</taxon>
    </lineage>
</organism>
<sequence>MLRMNFTRLCSKKYEDEYENAFGDIVKHPMKLSGKNRQQDTKIKLFLYSELLMFTAYKVYERPFTIDEMLVLFSGVHCNFIDIDIKKDRFIIQAHTFLASHEDEWNKRALLTHFYFIQKDHNTKIIQMFKADQDLLKNKEAKIYFNDSFSGFKDRLEKYNAVLTDPQYIRLIPMEGDNEEHILTEYLECRIKEKKSYDVYEKVKQSLKSINNDFVNSMGKHYPDNYKLIGLKEVNKPLPHLLHIAGKTGDGKSVLFDIYIKKLVSQGLKVLYVTDTHAPNSINTKLKLDDLGLDTTIIMGKERSKHINKFISTQEGKSIPELIMKYPDLFSNIDYTCYNIEYLECKSCEKKEQCGFYNMYKRLPKTQVVITTPFNLIDSIAAAKVDKYRRSMYEILSIWADVILFDEADKLQTIGDDRLISSTEVYSLDTIERSNKQHLEGFLKILYNAITRKNIVTDDYVRRFKTIVNNYDREIDLLHMLFLADEGSGLVRKEYGGKNFTIRQLIDDWSEEYISSIVADNGSKELDISQYNNRFYALLTYRIDNIRSKYINYLLTIYEDSDIEIDSTFNEIFDRYRKEVSNLELSEEELNNLIDGNDIDTGKIKVNFKKKRKVGTAKRNEMLTFILLLSSIDNYLNRIYDLIKPVLDSLANDHNYISISTNAQNHLLAPKALIRDADGFRINIDKNGTKLIKNSYSGIGREILFENPRAVARIYNFQQPFTILTSATSAGTESSKYNLKYPVTHLLKREGSDYRKVNVKCHIFYKGDTPISVSGVEIDNQINALKNLTQEINKNLIAKRSKDIDTGILISTSSYANAKAIGEELIKVGHNAKILYHELMGDYDPNIHITKLDIEKRACEADIFIAVNIIIERGFNVVNDKGESYFRDIIIMNRALPSPNDILESTSYFHKELNKSSIGSSYREIKRNMYKLHKELRHFKGFRRAPQYIKDSIAGNTLVQLKQLSGRGQRGGTNVTVHIVDASFYPLTAEQSIKEDITKIIDDKNTSLFIAWQEMLNRGDELANHLYNDLKDGFNNYELILHR</sequence>
<gene>
    <name evidence="1" type="ORF">GND98_015230</name>
</gene>
<dbReference type="SUPFAM" id="SSF52540">
    <property type="entry name" value="P-loop containing nucleoside triphosphate hydrolases"/>
    <property type="match status" value="1"/>
</dbReference>
<reference evidence="1 2" key="1">
    <citation type="submission" date="2020-01" db="EMBL/GenBank/DDBJ databases">
        <title>Genome sequence of a 1,3-propanediol producer, Clostridium butyricum S3.</title>
        <authorList>
            <person name="Zhou J."/>
        </authorList>
    </citation>
    <scope>NUCLEOTIDE SEQUENCE [LARGE SCALE GENOMIC DNA]</scope>
    <source>
        <strain evidence="1 2">S3</strain>
    </source>
</reference>
<dbReference type="Gene3D" id="3.40.50.300">
    <property type="entry name" value="P-loop containing nucleotide triphosphate hydrolases"/>
    <property type="match status" value="1"/>
</dbReference>
<dbReference type="InterPro" id="IPR027417">
    <property type="entry name" value="P-loop_NTPase"/>
</dbReference>
<dbReference type="EMBL" id="WOFV02000059">
    <property type="protein sequence ID" value="NAS19170.1"/>
    <property type="molecule type" value="Genomic_DNA"/>
</dbReference>
<dbReference type="Proteomes" id="UP000474042">
    <property type="component" value="Unassembled WGS sequence"/>
</dbReference>
<accession>A0A6L9ER25</accession>
<evidence type="ECO:0000313" key="1">
    <source>
        <dbReference type="EMBL" id="NAS19170.1"/>
    </source>
</evidence>